<protein>
    <submittedName>
        <fullName evidence="1">Uncharacterized protein</fullName>
    </submittedName>
</protein>
<accession>A0A0M9A0E8</accession>
<gene>
    <name evidence="1" type="ORF">WN51_13641</name>
</gene>
<reference evidence="1 2" key="1">
    <citation type="submission" date="2015-07" db="EMBL/GenBank/DDBJ databases">
        <title>The genome of Melipona quadrifasciata.</title>
        <authorList>
            <person name="Pan H."/>
            <person name="Kapheim K."/>
        </authorList>
    </citation>
    <scope>NUCLEOTIDE SEQUENCE [LARGE SCALE GENOMIC DNA]</scope>
    <source>
        <strain evidence="1">0111107301</strain>
        <tissue evidence="1">Whole body</tissue>
    </source>
</reference>
<proteinExistence type="predicted"/>
<organism evidence="1 2">
    <name type="scientific">Melipona quadrifasciata</name>
    <dbReference type="NCBI Taxonomy" id="166423"/>
    <lineage>
        <taxon>Eukaryota</taxon>
        <taxon>Metazoa</taxon>
        <taxon>Ecdysozoa</taxon>
        <taxon>Arthropoda</taxon>
        <taxon>Hexapoda</taxon>
        <taxon>Insecta</taxon>
        <taxon>Pterygota</taxon>
        <taxon>Neoptera</taxon>
        <taxon>Endopterygota</taxon>
        <taxon>Hymenoptera</taxon>
        <taxon>Apocrita</taxon>
        <taxon>Aculeata</taxon>
        <taxon>Apoidea</taxon>
        <taxon>Anthophila</taxon>
        <taxon>Apidae</taxon>
        <taxon>Melipona</taxon>
    </lineage>
</organism>
<evidence type="ECO:0000313" key="2">
    <source>
        <dbReference type="Proteomes" id="UP000053105"/>
    </source>
</evidence>
<dbReference type="EMBL" id="KQ435779">
    <property type="protein sequence ID" value="KOX74825.1"/>
    <property type="molecule type" value="Genomic_DNA"/>
</dbReference>
<dbReference type="AlphaFoldDB" id="A0A0M9A0E8"/>
<dbReference type="Proteomes" id="UP000053105">
    <property type="component" value="Unassembled WGS sequence"/>
</dbReference>
<sequence length="406" mass="46116">MHTNTQQYSKYPKAGQCRKARTRFDLDSLEMVIPDVDDRKRGGAPMKIQTDESPQTIAATEPRNWSRIGSFTGKGSRPMKLILDNAGLHVATSIKKTFQDTNACKYLFLHLIQSRKIDKNPAKRCSPFDLADESLQVVLAAHARTNYLSLAVEGKESEGKRKRKEMTPSLECREPLVIVLPGRLLSWKSSAGWPKDGEYSISIDRLFYTDGDLTLTKNLPQQGYRQHPKLNTRHKKPQKVKCSLKAVLQAFLPTSRKGEELEEGVIMECILALFNSHATTVMNEMLLIQCQGQGQFCNSLHSQFYRDRHKYKPDNAVLFVQDFIEYYNSPRLRAPETSFPLIHPISSTQWRQSDGTSSVSSVVKGIIVNRNYSKKRSTKVYLPQNLDNGPLSSLLSWEVTLLDTMF</sequence>
<keyword evidence="2" id="KW-1185">Reference proteome</keyword>
<name>A0A0M9A0E8_9HYME</name>
<evidence type="ECO:0000313" key="1">
    <source>
        <dbReference type="EMBL" id="KOX74825.1"/>
    </source>
</evidence>